<comment type="caution">
    <text evidence="1">The sequence shown here is derived from an EMBL/GenBank/DDBJ whole genome shotgun (WGS) entry which is preliminary data.</text>
</comment>
<evidence type="ECO:0000313" key="2">
    <source>
        <dbReference type="Proteomes" id="UP000823775"/>
    </source>
</evidence>
<protein>
    <submittedName>
        <fullName evidence="1">Uncharacterized protein</fullName>
    </submittedName>
</protein>
<reference evidence="1 2" key="1">
    <citation type="journal article" date="2021" name="BMC Genomics">
        <title>Datura genome reveals duplications of psychoactive alkaloid biosynthetic genes and high mutation rate following tissue culture.</title>
        <authorList>
            <person name="Rajewski A."/>
            <person name="Carter-House D."/>
            <person name="Stajich J."/>
            <person name="Litt A."/>
        </authorList>
    </citation>
    <scope>NUCLEOTIDE SEQUENCE [LARGE SCALE GENOMIC DNA]</scope>
    <source>
        <strain evidence="1">AR-01</strain>
    </source>
</reference>
<accession>A0ABS8S3U5</accession>
<keyword evidence="2" id="KW-1185">Reference proteome</keyword>
<dbReference type="Proteomes" id="UP000823775">
    <property type="component" value="Unassembled WGS sequence"/>
</dbReference>
<proteinExistence type="predicted"/>
<evidence type="ECO:0000313" key="1">
    <source>
        <dbReference type="EMBL" id="MCD7453796.1"/>
    </source>
</evidence>
<dbReference type="EMBL" id="JACEIK010000266">
    <property type="protein sequence ID" value="MCD7453796.1"/>
    <property type="molecule type" value="Genomic_DNA"/>
</dbReference>
<sequence length="128" mass="14369">MTDRQYLHHGKIAEDISNVSMMGELTEHRMINGPSLIYHLSRGSARMVSERADTTCHLRDENTDCEEEVKEVEINAPSSGYQMKSADRQQVAIPSLMREMILQKANLVQVVTALIQMQGVAVKLLATQ</sequence>
<name>A0ABS8S3U5_DATST</name>
<organism evidence="1 2">
    <name type="scientific">Datura stramonium</name>
    <name type="common">Jimsonweed</name>
    <name type="synonym">Common thornapple</name>
    <dbReference type="NCBI Taxonomy" id="4076"/>
    <lineage>
        <taxon>Eukaryota</taxon>
        <taxon>Viridiplantae</taxon>
        <taxon>Streptophyta</taxon>
        <taxon>Embryophyta</taxon>
        <taxon>Tracheophyta</taxon>
        <taxon>Spermatophyta</taxon>
        <taxon>Magnoliopsida</taxon>
        <taxon>eudicotyledons</taxon>
        <taxon>Gunneridae</taxon>
        <taxon>Pentapetalae</taxon>
        <taxon>asterids</taxon>
        <taxon>lamiids</taxon>
        <taxon>Solanales</taxon>
        <taxon>Solanaceae</taxon>
        <taxon>Solanoideae</taxon>
        <taxon>Datureae</taxon>
        <taxon>Datura</taxon>
    </lineage>
</organism>
<gene>
    <name evidence="1" type="ORF">HAX54_022132</name>
</gene>